<dbReference type="EMBL" id="LWCS01000054">
    <property type="protein sequence ID" value="OAN32512.1"/>
    <property type="molecule type" value="Genomic_DNA"/>
</dbReference>
<keyword evidence="1" id="KW-0472">Membrane</keyword>
<proteinExistence type="predicted"/>
<organism evidence="2 3">
    <name type="scientific">Mycolicibacterium iranicum</name>
    <name type="common">Mycobacterium iranicum</name>
    <dbReference type="NCBI Taxonomy" id="912594"/>
    <lineage>
        <taxon>Bacteria</taxon>
        <taxon>Bacillati</taxon>
        <taxon>Actinomycetota</taxon>
        <taxon>Actinomycetes</taxon>
        <taxon>Mycobacteriales</taxon>
        <taxon>Mycobacteriaceae</taxon>
        <taxon>Mycolicibacterium</taxon>
    </lineage>
</organism>
<dbReference type="eggNOG" id="ENOG5033I9S">
    <property type="taxonomic scope" value="Bacteria"/>
</dbReference>
<evidence type="ECO:0000313" key="2">
    <source>
        <dbReference type="EMBL" id="OAN32512.1"/>
    </source>
</evidence>
<feature type="transmembrane region" description="Helical" evidence="1">
    <location>
        <begin position="52"/>
        <end position="75"/>
    </location>
</feature>
<dbReference type="OrthoDB" id="4881303at2"/>
<name>A0A178LMY1_MYCIR</name>
<dbReference type="RefSeq" id="WP_064284259.1">
    <property type="nucleotide sequence ID" value="NZ_LWCS01000054.1"/>
</dbReference>
<comment type="caution">
    <text evidence="2">The sequence shown here is derived from an EMBL/GenBank/DDBJ whole genome shotgun (WGS) entry which is preliminary data.</text>
</comment>
<dbReference type="AlphaFoldDB" id="A0A178LMY1"/>
<dbReference type="STRING" id="912594.AWC12_09345"/>
<evidence type="ECO:0008006" key="4">
    <source>
        <dbReference type="Google" id="ProtNLM"/>
    </source>
</evidence>
<gene>
    <name evidence="2" type="ORF">A4X20_08275</name>
</gene>
<keyword evidence="1" id="KW-1133">Transmembrane helix</keyword>
<reference evidence="2 3" key="1">
    <citation type="submission" date="2016-04" db="EMBL/GenBank/DDBJ databases">
        <title>Draft Genome Sequences of Staphylococcus capitis Strain H36, S. capitis Strain H65, S. cohnii Strain H62, S. hominis Strain H69, Mycobacterium iranicum Strain H39, Plantibacter sp. Strain H53, Pseudomonas oryzihabitans Strain H72, and Microbacterium sp. Strain H83, isolated from residential settings.</title>
        <authorList>
            <person name="Lymperopoulou D."/>
            <person name="Adams R.I."/>
            <person name="Lindow S."/>
            <person name="Coil D.A."/>
            <person name="Jospin G."/>
            <person name="Eisen J.A."/>
        </authorList>
    </citation>
    <scope>NUCLEOTIDE SEQUENCE [LARGE SCALE GENOMIC DNA]</scope>
    <source>
        <strain evidence="2 3">H39</strain>
    </source>
</reference>
<sequence>MVYLESILKVLGIGLLLGAGLPAVFALGLVAYSRGAGSDATDGGAAVAPNPAIKFLGVALFVFVGWVILTAVLWITRGTIIHHFGIDLFPFLPKK</sequence>
<keyword evidence="1" id="KW-0812">Transmembrane</keyword>
<protein>
    <recommendedName>
        <fullName evidence="4">Transmembrane protein</fullName>
    </recommendedName>
</protein>
<evidence type="ECO:0000256" key="1">
    <source>
        <dbReference type="SAM" id="Phobius"/>
    </source>
</evidence>
<feature type="transmembrane region" description="Helical" evidence="1">
    <location>
        <begin position="7"/>
        <end position="32"/>
    </location>
</feature>
<dbReference type="Proteomes" id="UP000078396">
    <property type="component" value="Unassembled WGS sequence"/>
</dbReference>
<accession>A0A178LMY1</accession>
<evidence type="ECO:0000313" key="3">
    <source>
        <dbReference type="Proteomes" id="UP000078396"/>
    </source>
</evidence>